<dbReference type="SMART" id="SM00658">
    <property type="entry name" value="RPOL8c"/>
    <property type="match status" value="1"/>
</dbReference>
<dbReference type="EnsemblMetazoa" id="XM_028279642.2">
    <property type="protein sequence ID" value="XP_028135443.1"/>
    <property type="gene ID" value="LOC114330318"/>
</dbReference>
<dbReference type="GeneID" id="114330318"/>
<evidence type="ECO:0000313" key="9">
    <source>
        <dbReference type="Proteomes" id="UP001652700"/>
    </source>
</evidence>
<evidence type="ECO:0000256" key="6">
    <source>
        <dbReference type="ARBA" id="ARBA00062890"/>
    </source>
</evidence>
<keyword evidence="3 10" id="KW-0804">Transcription</keyword>
<comment type="subunit">
    <text evidence="6">Component of the RNA polymerase I (Pol I), RNA polymerase II (Pol II) and RNA polymerase III (Pol III) complexes consisting of at least 13, 12 and 17 subunits, respectively. Directly interacts with POLR2A.</text>
</comment>
<reference evidence="10" key="1">
    <citation type="submission" date="2025-04" db="UniProtKB">
        <authorList>
            <consortium name="RefSeq"/>
        </authorList>
    </citation>
    <scope>IDENTIFICATION</scope>
    <source>
        <tissue evidence="10">Whole insect</tissue>
    </source>
</reference>
<dbReference type="Pfam" id="PF03870">
    <property type="entry name" value="RNA_pol_Rpb8"/>
    <property type="match status" value="1"/>
</dbReference>
<dbReference type="OrthoDB" id="10249565at2759"/>
<dbReference type="GO" id="GO:0005665">
    <property type="term" value="C:RNA polymerase II, core complex"/>
    <property type="evidence" value="ECO:0007669"/>
    <property type="project" value="UniProtKB-UniRule"/>
</dbReference>
<dbReference type="PANTHER" id="PTHR10917">
    <property type="entry name" value="DNA-DIRECTED RNA POLYMERASES I, II, AND III SUBUNIT RPABC3"/>
    <property type="match status" value="1"/>
</dbReference>
<dbReference type="AlphaFoldDB" id="A0A6P7FR37"/>
<dbReference type="FunCoup" id="A0A6P7FR37">
    <property type="interactions" value="1475"/>
</dbReference>
<gene>
    <name evidence="10" type="primary">LOC114330318</name>
</gene>
<evidence type="ECO:0000256" key="4">
    <source>
        <dbReference type="ARBA" id="ARBA00023242"/>
    </source>
</evidence>
<evidence type="ECO:0000256" key="3">
    <source>
        <dbReference type="ARBA" id="ARBA00022478"/>
    </source>
</evidence>
<keyword evidence="4 7" id="KW-0539">Nucleus</keyword>
<accession>A0A6P7FR37</accession>
<dbReference type="GO" id="GO:0005736">
    <property type="term" value="C:RNA polymerase I complex"/>
    <property type="evidence" value="ECO:0007669"/>
    <property type="project" value="TreeGrafter"/>
</dbReference>
<dbReference type="GO" id="GO:0003899">
    <property type="term" value="F:DNA-directed RNA polymerase activity"/>
    <property type="evidence" value="ECO:0007669"/>
    <property type="project" value="UniProtKB-UniRule"/>
</dbReference>
<dbReference type="InParanoid" id="A0A6P7FR37"/>
<comment type="function">
    <text evidence="5 7">DNA-dependent RNA polymerase catalyzes the transcription of DNA into RNA using the four ribonucleoside triphosphates as substrates. Common component of RNA polymerases I, II and III which synthesize ribosomal RNA precursors, mRNA precursors and many functional non-coding RNAs, and small RNAs, such as 5S rRNA and tRNAs, respectively.</text>
</comment>
<keyword evidence="9" id="KW-1185">Reference proteome</keyword>
<keyword evidence="3 10" id="KW-0240">DNA-directed RNA polymerase</keyword>
<evidence type="ECO:0000256" key="5">
    <source>
        <dbReference type="ARBA" id="ARBA00044496"/>
    </source>
</evidence>
<dbReference type="SUPFAM" id="SSF50249">
    <property type="entry name" value="Nucleic acid-binding proteins"/>
    <property type="match status" value="1"/>
</dbReference>
<comment type="subcellular location">
    <subcellularLocation>
        <location evidence="1">Nucleus</location>
    </subcellularLocation>
</comment>
<evidence type="ECO:0000256" key="7">
    <source>
        <dbReference type="PIRNR" id="PIRNR000779"/>
    </source>
</evidence>
<name>A0A6P7FR37_DIAVI</name>
<dbReference type="FunFam" id="2.40.50.140:FF:000073">
    <property type="entry name" value="DNA-directed RNA polymerases I, II, and III subunit RPABC3"/>
    <property type="match status" value="1"/>
</dbReference>
<proteinExistence type="inferred from homology"/>
<evidence type="ECO:0000256" key="2">
    <source>
        <dbReference type="ARBA" id="ARBA00008912"/>
    </source>
</evidence>
<dbReference type="InterPro" id="IPR005570">
    <property type="entry name" value="RPABC3"/>
</dbReference>
<dbReference type="Gene3D" id="2.40.50.140">
    <property type="entry name" value="Nucleic acid-binding proteins"/>
    <property type="match status" value="1"/>
</dbReference>
<protein>
    <recommendedName>
        <fullName evidence="7">DNA-directed RNA polymerases I, II, and III subunit RPABC3</fullName>
    </recommendedName>
</protein>
<dbReference type="KEGG" id="dvv:114330318"/>
<dbReference type="InterPro" id="IPR012340">
    <property type="entry name" value="NA-bd_OB-fold"/>
</dbReference>
<evidence type="ECO:0000313" key="8">
    <source>
        <dbReference type="EnsemblMetazoa" id="XP_028135443.1"/>
    </source>
</evidence>
<reference evidence="8" key="2">
    <citation type="submission" date="2025-05" db="UniProtKB">
        <authorList>
            <consortium name="EnsemblMetazoa"/>
        </authorList>
    </citation>
    <scope>IDENTIFICATION</scope>
</reference>
<dbReference type="PIRSF" id="PIRSF000779">
    <property type="entry name" value="RNA_pol_Rpb8"/>
    <property type="match status" value="1"/>
</dbReference>
<comment type="similarity">
    <text evidence="2 7">Belongs to the eukaryotic RPB8 RNA polymerase subunit family.</text>
</comment>
<dbReference type="PANTHER" id="PTHR10917:SF0">
    <property type="entry name" value="DNA-DIRECTED RNA POLYMERASES I, II, AND III SUBUNIT RPABC3"/>
    <property type="match status" value="1"/>
</dbReference>
<dbReference type="GO" id="GO:0005666">
    <property type="term" value="C:RNA polymerase III complex"/>
    <property type="evidence" value="ECO:0007669"/>
    <property type="project" value="TreeGrafter"/>
</dbReference>
<evidence type="ECO:0000256" key="1">
    <source>
        <dbReference type="ARBA" id="ARBA00004123"/>
    </source>
</evidence>
<dbReference type="RefSeq" id="XP_028135443.1">
    <property type="nucleotide sequence ID" value="XM_028279642.1"/>
</dbReference>
<dbReference type="GO" id="GO:0006351">
    <property type="term" value="P:DNA-templated transcription"/>
    <property type="evidence" value="ECO:0007669"/>
    <property type="project" value="UniProtKB-UniRule"/>
</dbReference>
<dbReference type="CTD" id="136035610"/>
<evidence type="ECO:0000313" key="10">
    <source>
        <dbReference type="RefSeq" id="XP_028135443.1"/>
    </source>
</evidence>
<sequence>MAGVLFEDIFNVKDIDPEGKKFDRVSRLHCESESFKMDLILDINSWLYPMELGDKFRLVLATTLREDGYADAGDWNPQGLENEGSRADSFEYVMAGKVYRIEGDEAANEPSSRLAAYVSFGGLLMRLQGDANNLHSFEVDQHMYLLMKKIFM</sequence>
<organism evidence="10">
    <name type="scientific">Diabrotica virgifera virgifera</name>
    <name type="common">western corn rootworm</name>
    <dbReference type="NCBI Taxonomy" id="50390"/>
    <lineage>
        <taxon>Eukaryota</taxon>
        <taxon>Metazoa</taxon>
        <taxon>Ecdysozoa</taxon>
        <taxon>Arthropoda</taxon>
        <taxon>Hexapoda</taxon>
        <taxon>Insecta</taxon>
        <taxon>Pterygota</taxon>
        <taxon>Neoptera</taxon>
        <taxon>Endopterygota</taxon>
        <taxon>Coleoptera</taxon>
        <taxon>Polyphaga</taxon>
        <taxon>Cucujiformia</taxon>
        <taxon>Chrysomeloidea</taxon>
        <taxon>Chrysomelidae</taxon>
        <taxon>Galerucinae</taxon>
        <taxon>Diabroticina</taxon>
        <taxon>Diabroticites</taxon>
        <taxon>Diabrotica</taxon>
    </lineage>
</organism>
<dbReference type="Proteomes" id="UP001652700">
    <property type="component" value="Unplaced"/>
</dbReference>